<dbReference type="SUPFAM" id="SSF52540">
    <property type="entry name" value="P-loop containing nucleoside triphosphate hydrolases"/>
    <property type="match status" value="1"/>
</dbReference>
<keyword evidence="5" id="KW-1185">Reference proteome</keyword>
<reference evidence="4 6" key="4">
    <citation type="submission" date="2016-10" db="EMBL/GenBank/DDBJ databases">
        <authorList>
            <person name="de Groot N.N."/>
        </authorList>
    </citation>
    <scope>NUCLEOTIDE SEQUENCE [LARGE SCALE GENOMIC DNA]</scope>
    <source>
        <strain evidence="4 6">Nl13</strain>
    </source>
</reference>
<gene>
    <name evidence="3" type="ordered locus">Nmul_A0120</name>
    <name evidence="4" type="ORF">SAMN05216403_13217</name>
</gene>
<dbReference type="EMBL" id="CP000103">
    <property type="protein sequence ID" value="ABB73429.1"/>
    <property type="molecule type" value="Genomic_DNA"/>
</dbReference>
<organism evidence="3 5">
    <name type="scientific">Nitrosospira multiformis (strain ATCC 25196 / NCIMB 11849 / C 71)</name>
    <dbReference type="NCBI Taxonomy" id="323848"/>
    <lineage>
        <taxon>Bacteria</taxon>
        <taxon>Pseudomonadati</taxon>
        <taxon>Pseudomonadota</taxon>
        <taxon>Betaproteobacteria</taxon>
        <taxon>Nitrosomonadales</taxon>
        <taxon>Nitrosomonadaceae</taxon>
        <taxon>Nitrosospira</taxon>
    </lineage>
</organism>
<dbReference type="HOGENOM" id="CLU_033429_3_0_4"/>
<reference evidence="5" key="1">
    <citation type="submission" date="2005-08" db="EMBL/GenBank/DDBJ databases">
        <title>Complete sequence of chromosome 1 of Nitrosospira multiformis ATCC 25196.</title>
        <authorList>
            <person name="Copeland A."/>
            <person name="Lucas S."/>
            <person name="Lapidus A."/>
            <person name="Barry K."/>
            <person name="Detter J.C."/>
            <person name="Glavina T."/>
            <person name="Hammon N."/>
            <person name="Israni S."/>
            <person name="Pitluck S."/>
            <person name="Chain P."/>
            <person name="Malfatti S."/>
            <person name="Shin M."/>
            <person name="Vergez L."/>
            <person name="Schmutz J."/>
            <person name="Larimer F."/>
            <person name="Land M."/>
            <person name="Hauser L."/>
            <person name="Kyrpides N."/>
            <person name="Lykidis A."/>
            <person name="Richardson P."/>
        </authorList>
    </citation>
    <scope>NUCLEOTIDE SEQUENCE [LARGE SCALE GENOMIC DNA]</scope>
    <source>
        <strain evidence="5">ATCC 25196 / NCIMB 11849 / C 71</strain>
    </source>
</reference>
<dbReference type="GO" id="GO:0004519">
    <property type="term" value="F:endonuclease activity"/>
    <property type="evidence" value="ECO:0007669"/>
    <property type="project" value="UniProtKB-KW"/>
</dbReference>
<evidence type="ECO:0000313" key="3">
    <source>
        <dbReference type="EMBL" id="ABB73429.1"/>
    </source>
</evidence>
<evidence type="ECO:0000313" key="4">
    <source>
        <dbReference type="EMBL" id="SEG11873.1"/>
    </source>
</evidence>
<dbReference type="GO" id="GO:0005524">
    <property type="term" value="F:ATP binding"/>
    <property type="evidence" value="ECO:0007669"/>
    <property type="project" value="InterPro"/>
</dbReference>
<dbReference type="KEGG" id="nmu:Nmul_A0120"/>
<dbReference type="Pfam" id="PF13476">
    <property type="entry name" value="AAA_23"/>
    <property type="match status" value="1"/>
</dbReference>
<dbReference type="GO" id="GO:0006302">
    <property type="term" value="P:double-strand break repair"/>
    <property type="evidence" value="ECO:0007669"/>
    <property type="project" value="InterPro"/>
</dbReference>
<dbReference type="EMBL" id="FNVK01000032">
    <property type="protein sequence ID" value="SEG11873.1"/>
    <property type="molecule type" value="Genomic_DNA"/>
</dbReference>
<dbReference type="eggNOG" id="COG3950">
    <property type="taxonomic scope" value="Bacteria"/>
</dbReference>
<dbReference type="Proteomes" id="UP000236751">
    <property type="component" value="Unassembled WGS sequence"/>
</dbReference>
<feature type="domain" description="Rad50/SbcC-type AAA" evidence="2">
    <location>
        <begin position="4"/>
        <end position="42"/>
    </location>
</feature>
<dbReference type="InterPro" id="IPR027417">
    <property type="entry name" value="P-loop_NTPase"/>
</dbReference>
<dbReference type="InterPro" id="IPR051396">
    <property type="entry name" value="Bact_Antivir_Def_Nuclease"/>
</dbReference>
<dbReference type="InterPro" id="IPR003959">
    <property type="entry name" value="ATPase_AAA_core"/>
</dbReference>
<accession>Q2YCU2</accession>
<dbReference type="OrthoDB" id="9815944at2"/>
<dbReference type="PANTHER" id="PTHR43581:SF2">
    <property type="entry name" value="EXCINUCLEASE ATPASE SUBUNIT"/>
    <property type="match status" value="1"/>
</dbReference>
<dbReference type="SMR" id="Q2YCU2"/>
<dbReference type="Pfam" id="PF13304">
    <property type="entry name" value="AAA_21"/>
    <property type="match status" value="1"/>
</dbReference>
<reference evidence="3" key="2">
    <citation type="submission" date="2005-08" db="EMBL/GenBank/DDBJ databases">
        <title>Complete sequence of Chromosome 1 of Nitrosospira multiformis ATCC 25196.</title>
        <authorList>
            <consortium name="US DOE Joint Genome Institute"/>
            <person name="Copeland A."/>
            <person name="Lucas S."/>
            <person name="Lapidus A."/>
            <person name="Barry K."/>
            <person name="Detter J.C."/>
            <person name="Glavina T."/>
            <person name="Hammon N."/>
            <person name="Israni S."/>
            <person name="Pitluck S."/>
            <person name="Chain P."/>
            <person name="Malfatti S."/>
            <person name="Shin M."/>
            <person name="Vergez L."/>
            <person name="Schmutz J."/>
            <person name="Larimer F."/>
            <person name="Land M."/>
            <person name="Hauser L."/>
            <person name="Kyrpides N."/>
            <person name="Lykidis A."/>
            <person name="Richardson P."/>
        </authorList>
    </citation>
    <scope>NUCLEOTIDE SEQUENCE</scope>
    <source>
        <strain evidence="3">ATCC 25196</strain>
    </source>
</reference>
<sequence length="429" mass="48712">MFKKIVLHGWRQFRNVDIDFHPRLTVLTGANGAGKTTLLNLVSRHFGWDGSFISTPVPRRSNPSLMYSTDFWDIDDIQVDIIHSFEREQNRKKQAAAQGSQTTIGKIIYGDGTETLITVPNSEVGSRYDVSIPARQRIDGLHIPSHRAPSTYQQVQNIPTIPRRRQEVFNQYLSLVQSRYLGSYTQWSPQYYMKETLISLATFGYGNAVVDADPESARLFEGFQEILRKMLPPKLRFKRLQIRVPEVILETETGNFSIDALSGGAAAVIDLAWQVFMYEPSESEFVVTLDEPENHLHPELQQRVLADLLTAFPSVQFVVATHSPFIVGSVPHSHVYVLGYDDSRRVNSTLLDTVNKTGTANEILRDVLGLEFTIPVWVENRLENLIEKYSKKDFTEDNLMMLRQEMTSLGLGKHVPQTISMLAQKKDGQ</sequence>
<proteinExistence type="predicted"/>
<dbReference type="Gene3D" id="3.40.50.300">
    <property type="entry name" value="P-loop containing nucleotide triphosphate hydrolases"/>
    <property type="match status" value="1"/>
</dbReference>
<dbReference type="DNASU" id="3785768"/>
<evidence type="ECO:0000259" key="2">
    <source>
        <dbReference type="Pfam" id="PF13476"/>
    </source>
</evidence>
<evidence type="ECO:0000313" key="5">
    <source>
        <dbReference type="Proteomes" id="UP000002718"/>
    </source>
</evidence>
<dbReference type="STRING" id="323848.Nmul_A0120"/>
<protein>
    <submittedName>
        <fullName evidence="4">AAA domain-containing protein, putative AbiEii toxin, Type IV TA system</fullName>
    </submittedName>
    <submittedName>
        <fullName evidence="3">ATP-dependent endonuclease of the OLD family-like protein</fullName>
    </submittedName>
</protein>
<evidence type="ECO:0000259" key="1">
    <source>
        <dbReference type="Pfam" id="PF13304"/>
    </source>
</evidence>
<dbReference type="GO" id="GO:0016887">
    <property type="term" value="F:ATP hydrolysis activity"/>
    <property type="evidence" value="ECO:0007669"/>
    <property type="project" value="InterPro"/>
</dbReference>
<dbReference type="PANTHER" id="PTHR43581">
    <property type="entry name" value="ATP/GTP PHOSPHATASE"/>
    <property type="match status" value="1"/>
</dbReference>
<keyword evidence="3" id="KW-0378">Hydrolase</keyword>
<dbReference type="Proteomes" id="UP000002718">
    <property type="component" value="Chromosome"/>
</dbReference>
<evidence type="ECO:0000313" key="6">
    <source>
        <dbReference type="Proteomes" id="UP000236751"/>
    </source>
</evidence>
<dbReference type="AlphaFoldDB" id="Q2YCU2"/>
<dbReference type="InterPro" id="IPR038729">
    <property type="entry name" value="Rad50/SbcC_AAA"/>
</dbReference>
<reference evidence="3 5" key="3">
    <citation type="journal article" date="2008" name="Appl. Environ. Microbiol.">
        <title>Complete genome sequence of Nitrosospira multiformis, an ammonia-oxidizing bacterium from the soil environment.</title>
        <authorList>
            <person name="Norton J.M."/>
            <person name="Klotz M.G."/>
            <person name="Stein L.Y."/>
            <person name="Arp D.J."/>
            <person name="Bottomley P.J."/>
            <person name="Chain P.S."/>
            <person name="Hauser L.J."/>
            <person name="Land M.L."/>
            <person name="Larimer F.W."/>
            <person name="Shin M.W."/>
            <person name="Starkenburg S.R."/>
        </authorList>
    </citation>
    <scope>NUCLEOTIDE SEQUENCE [LARGE SCALE GENOMIC DNA]</scope>
    <source>
        <strain evidence="3">ATCC 25196</strain>
        <strain evidence="5">ATCC 25196 / NCIMB 11849 / C 71</strain>
    </source>
</reference>
<keyword evidence="3" id="KW-0540">Nuclease</keyword>
<name>Q2YCU2_NITMU</name>
<keyword evidence="3" id="KW-0255">Endonuclease</keyword>
<feature type="domain" description="ATPase AAA-type core" evidence="1">
    <location>
        <begin position="251"/>
        <end position="327"/>
    </location>
</feature>